<evidence type="ECO:0000313" key="1">
    <source>
        <dbReference type="EMBL" id="TYG38006.1"/>
    </source>
</evidence>
<protein>
    <submittedName>
        <fullName evidence="1">Uncharacterized protein</fullName>
    </submittedName>
</protein>
<sequence>MKQTASDFSISSLCYFLRVHRTDPSLPSPDSSISVIFHHCSGLPILSPSVVPLPSNMVVHHTSILPTPIYVPLYWLLLRLVS</sequence>
<proteinExistence type="predicted"/>
<dbReference type="Proteomes" id="UP000323506">
    <property type="component" value="Chromosome D13"/>
</dbReference>
<dbReference type="AlphaFoldDB" id="A0A5D2A297"/>
<name>A0A5D2A297_GOSDA</name>
<evidence type="ECO:0000313" key="2">
    <source>
        <dbReference type="Proteomes" id="UP000323506"/>
    </source>
</evidence>
<keyword evidence="2" id="KW-1185">Reference proteome</keyword>
<reference evidence="1 2" key="1">
    <citation type="submission" date="2019-06" db="EMBL/GenBank/DDBJ databases">
        <title>WGS assembly of Gossypium darwinii.</title>
        <authorList>
            <person name="Chen Z.J."/>
            <person name="Sreedasyam A."/>
            <person name="Ando A."/>
            <person name="Song Q."/>
            <person name="De L."/>
            <person name="Hulse-Kemp A."/>
            <person name="Ding M."/>
            <person name="Ye W."/>
            <person name="Kirkbride R."/>
            <person name="Jenkins J."/>
            <person name="Plott C."/>
            <person name="Lovell J."/>
            <person name="Lin Y.-M."/>
            <person name="Vaughn R."/>
            <person name="Liu B."/>
            <person name="Li W."/>
            <person name="Simpson S."/>
            <person name="Scheffler B."/>
            <person name="Saski C."/>
            <person name="Grover C."/>
            <person name="Hu G."/>
            <person name="Conover J."/>
            <person name="Carlson J."/>
            <person name="Shu S."/>
            <person name="Boston L."/>
            <person name="Williams M."/>
            <person name="Peterson D."/>
            <person name="Mcgee K."/>
            <person name="Jones D."/>
            <person name="Wendel J."/>
            <person name="Stelly D."/>
            <person name="Grimwood J."/>
            <person name="Schmutz J."/>
        </authorList>
    </citation>
    <scope>NUCLEOTIDE SEQUENCE [LARGE SCALE GENOMIC DNA]</scope>
    <source>
        <strain evidence="1">1808015.09</strain>
    </source>
</reference>
<dbReference type="EMBL" id="CM017713">
    <property type="protein sequence ID" value="TYG38006.1"/>
    <property type="molecule type" value="Genomic_DNA"/>
</dbReference>
<accession>A0A5D2A297</accession>
<organism evidence="1 2">
    <name type="scientific">Gossypium darwinii</name>
    <name type="common">Darwin's cotton</name>
    <name type="synonym">Gossypium barbadense var. darwinii</name>
    <dbReference type="NCBI Taxonomy" id="34276"/>
    <lineage>
        <taxon>Eukaryota</taxon>
        <taxon>Viridiplantae</taxon>
        <taxon>Streptophyta</taxon>
        <taxon>Embryophyta</taxon>
        <taxon>Tracheophyta</taxon>
        <taxon>Spermatophyta</taxon>
        <taxon>Magnoliopsida</taxon>
        <taxon>eudicotyledons</taxon>
        <taxon>Gunneridae</taxon>
        <taxon>Pentapetalae</taxon>
        <taxon>rosids</taxon>
        <taxon>malvids</taxon>
        <taxon>Malvales</taxon>
        <taxon>Malvaceae</taxon>
        <taxon>Malvoideae</taxon>
        <taxon>Gossypium</taxon>
    </lineage>
</organism>
<gene>
    <name evidence="1" type="ORF">ES288_D13G187300v1</name>
</gene>